<dbReference type="AlphaFoldDB" id="A0A511XH61"/>
<comment type="caution">
    <text evidence="1">The sequence shown here is derived from an EMBL/GenBank/DDBJ whole genome shotgun (WGS) entry which is preliminary data.</text>
</comment>
<evidence type="ECO:0000313" key="2">
    <source>
        <dbReference type="Proteomes" id="UP000321746"/>
    </source>
</evidence>
<gene>
    <name evidence="1" type="ORF">AOE01nite_05090</name>
</gene>
<dbReference type="Proteomes" id="UP000321746">
    <property type="component" value="Unassembled WGS sequence"/>
</dbReference>
<organism evidence="1 2">
    <name type="scientific">Acetobacter oeni</name>
    <dbReference type="NCBI Taxonomy" id="304077"/>
    <lineage>
        <taxon>Bacteria</taxon>
        <taxon>Pseudomonadati</taxon>
        <taxon>Pseudomonadota</taxon>
        <taxon>Alphaproteobacteria</taxon>
        <taxon>Acetobacterales</taxon>
        <taxon>Acetobacteraceae</taxon>
        <taxon>Acetobacter</taxon>
    </lineage>
</organism>
<accession>A0A511XH61</accession>
<name>A0A511XH61_9PROT</name>
<proteinExistence type="predicted"/>
<keyword evidence="2" id="KW-1185">Reference proteome</keyword>
<protein>
    <submittedName>
        <fullName evidence="1">Uncharacterized protein</fullName>
    </submittedName>
</protein>
<evidence type="ECO:0000313" key="1">
    <source>
        <dbReference type="EMBL" id="GEN62285.1"/>
    </source>
</evidence>
<sequence length="120" mass="12790">MREEWVCSGRSSGFCLPEDGDEAGEGFEREHFFHGCTEDAGDFQAEFEAGRVIVAFEAADGLGVNADAGGEVFPGQAEFGAEDGDAVEHEGMVAWVLCIDNVLFWWRGGYGSVCGSGRGV</sequence>
<reference evidence="1 2" key="1">
    <citation type="submission" date="2019-07" db="EMBL/GenBank/DDBJ databases">
        <title>Whole genome shotgun sequence of Acetobacter oeni NBRC 105207.</title>
        <authorList>
            <person name="Hosoyama A."/>
            <person name="Uohara A."/>
            <person name="Ohji S."/>
            <person name="Ichikawa N."/>
        </authorList>
    </citation>
    <scope>NUCLEOTIDE SEQUENCE [LARGE SCALE GENOMIC DNA]</scope>
    <source>
        <strain evidence="1 2">NBRC 105207</strain>
    </source>
</reference>
<dbReference type="EMBL" id="BJYG01000004">
    <property type="protein sequence ID" value="GEN62285.1"/>
    <property type="molecule type" value="Genomic_DNA"/>
</dbReference>